<dbReference type="GO" id="GO:0005975">
    <property type="term" value="P:carbohydrate metabolic process"/>
    <property type="evidence" value="ECO:0007669"/>
    <property type="project" value="InterPro"/>
</dbReference>
<name>A0A914C1T5_9BILA</name>
<dbReference type="WBParaSite" id="ACRNAN_Path_1533.g5981.t1">
    <property type="protein sequence ID" value="ACRNAN_Path_1533.g5981.t1"/>
    <property type="gene ID" value="ACRNAN_Path_1533.g5981"/>
</dbReference>
<organism evidence="3 4">
    <name type="scientific">Acrobeloides nanus</name>
    <dbReference type="NCBI Taxonomy" id="290746"/>
    <lineage>
        <taxon>Eukaryota</taxon>
        <taxon>Metazoa</taxon>
        <taxon>Ecdysozoa</taxon>
        <taxon>Nematoda</taxon>
        <taxon>Chromadorea</taxon>
        <taxon>Rhabditida</taxon>
        <taxon>Tylenchina</taxon>
        <taxon>Cephalobomorpha</taxon>
        <taxon>Cephaloboidea</taxon>
        <taxon>Cephalobidae</taxon>
        <taxon>Acrobeloides</taxon>
    </lineage>
</organism>
<dbReference type="Proteomes" id="UP000887540">
    <property type="component" value="Unplaced"/>
</dbReference>
<evidence type="ECO:0000313" key="3">
    <source>
        <dbReference type="Proteomes" id="UP000887540"/>
    </source>
</evidence>
<dbReference type="InterPro" id="IPR002516">
    <property type="entry name" value="Glyco_trans_11"/>
</dbReference>
<dbReference type="AlphaFoldDB" id="A0A914C1T5"/>
<dbReference type="GO" id="GO:0008107">
    <property type="term" value="F:galactoside 2-alpha-L-fucosyltransferase activity"/>
    <property type="evidence" value="ECO:0007669"/>
    <property type="project" value="InterPro"/>
</dbReference>
<keyword evidence="3" id="KW-1185">Reference proteome</keyword>
<evidence type="ECO:0000256" key="2">
    <source>
        <dbReference type="ARBA" id="ARBA00022679"/>
    </source>
</evidence>
<dbReference type="PANTHER" id="PTHR22898:SF3">
    <property type="entry name" value="ALPHA-1,2-FUCOSYLTRANSFERASE-RELATED"/>
    <property type="match status" value="1"/>
</dbReference>
<proteinExistence type="predicted"/>
<dbReference type="GO" id="GO:0016020">
    <property type="term" value="C:membrane"/>
    <property type="evidence" value="ECO:0007669"/>
    <property type="project" value="InterPro"/>
</dbReference>
<keyword evidence="2" id="KW-0808">Transferase</keyword>
<keyword evidence="1" id="KW-0328">Glycosyltransferase</keyword>
<reference evidence="4" key="1">
    <citation type="submission" date="2022-11" db="UniProtKB">
        <authorList>
            <consortium name="WormBaseParasite"/>
        </authorList>
    </citation>
    <scope>IDENTIFICATION</scope>
</reference>
<evidence type="ECO:0000256" key="1">
    <source>
        <dbReference type="ARBA" id="ARBA00022676"/>
    </source>
</evidence>
<dbReference type="InterPro" id="IPR052501">
    <property type="entry name" value="Alpha-1-2_FucT"/>
</dbReference>
<sequence>MVQDFGLDCCKYEDPSRFKSINTTYLKLHKYNSNYFQAYAYFHKYQDEIREIYQCSPPIMANVRKQAKSLFGSGRKNKSTHFMCVHVRRTDFFSDVLLGTDEYGKNFTNPAIEFVYEFLQDKGVRNISIVFFGDDHDFIRDNIKVKHLNIANSYITDSQTRGEEICLANNYCDSMLLTASGSTFGWWMTYLMPEGSYVFYNSQVSDNGNFTKDIHDYDLFLPEWIRITVEDNIARQEDKWWHERNNLPLDVVENMVFP</sequence>
<accession>A0A914C1T5</accession>
<evidence type="ECO:0000313" key="4">
    <source>
        <dbReference type="WBParaSite" id="ACRNAN_Path_1533.g5981.t1"/>
    </source>
</evidence>
<protein>
    <submittedName>
        <fullName evidence="4">L-Fucosyltransferase</fullName>
    </submittedName>
</protein>
<dbReference type="Pfam" id="PF01531">
    <property type="entry name" value="Glyco_transf_11"/>
    <property type="match status" value="1"/>
</dbReference>
<dbReference type="PANTHER" id="PTHR22898">
    <property type="entry name" value="UNCHARACTERIZED GLYCOSOL TRANSFERASE-RELATED"/>
    <property type="match status" value="1"/>
</dbReference>